<sequence>MDTPEPPAAPDPVKTAEAQGQMNLTTGVQQQLLNMVDQVTPTGSLTYSQNGTTSFVGADGKTYTVPRFTSTQTLTPAQQALLDLSNKTQANLGQIGVDQSAKIGSLLGTNLKLGNEATEARLMELGSARLDPKFAQSEEALRTRLANQGIQPGSAAWNAEMKSFSEGKNDAYNQLLLSGRQLANTEIQAERNAPINEITALLSGSQVSAPNYSSTPTTGVAGTDYAGMVSNNYGQQMQAYNNKLQSNNAAMGGMFGLAGTLGAAGMKYGPTWMAMSDRRLKSDIVDTGETFAGLPVYEYTIFGRRERGVMADEVEQVMPEAVALHPSGFKMVDYGRLQGAI</sequence>
<name>E6VFM9_RHOPX</name>
<dbReference type="OrthoDB" id="197257at2"/>
<proteinExistence type="predicted"/>
<dbReference type="KEGG" id="rpx:Rpdx1_2530"/>
<evidence type="ECO:0000313" key="3">
    <source>
        <dbReference type="Proteomes" id="UP000001402"/>
    </source>
</evidence>
<dbReference type="BioCyc" id="RPAL652103:RPDX1_RS12450-MONOMER"/>
<reference evidence="2" key="1">
    <citation type="submission" date="2010-12" db="EMBL/GenBank/DDBJ databases">
        <title>Complete sequence of Rhodopseudomonas palustris DX-1.</title>
        <authorList>
            <consortium name="US DOE Joint Genome Institute"/>
            <person name="Lucas S."/>
            <person name="Copeland A."/>
            <person name="Lapidus A."/>
            <person name="Cheng J.-F."/>
            <person name="Goodwin L."/>
            <person name="Pitluck S."/>
            <person name="Misra M."/>
            <person name="Chertkov O."/>
            <person name="Detter J.C."/>
            <person name="Han C."/>
            <person name="Tapia R."/>
            <person name="Land M."/>
            <person name="Hauser L."/>
            <person name="Kyrpides N."/>
            <person name="Ivanova N."/>
            <person name="Ovchinnikova G."/>
            <person name="Logan B."/>
            <person name="Oda Y."/>
            <person name="Harwood C."/>
            <person name="Woyke T."/>
        </authorList>
    </citation>
    <scope>NUCLEOTIDE SEQUENCE [LARGE SCALE GENOMIC DNA]</scope>
    <source>
        <strain evidence="2">DX-1</strain>
    </source>
</reference>
<evidence type="ECO:0000259" key="1">
    <source>
        <dbReference type="Pfam" id="PF13884"/>
    </source>
</evidence>
<protein>
    <recommendedName>
        <fullName evidence="1">Peptidase S74 domain-containing protein</fullName>
    </recommendedName>
</protein>
<dbReference type="InterPro" id="IPR030392">
    <property type="entry name" value="S74_ICA"/>
</dbReference>
<feature type="domain" description="Peptidase S74" evidence="1">
    <location>
        <begin position="276"/>
        <end position="322"/>
    </location>
</feature>
<dbReference type="STRING" id="652103.Rpdx1_2530"/>
<accession>E6VFM9</accession>
<dbReference type="EMBL" id="CP002418">
    <property type="protein sequence ID" value="ADU44121.1"/>
    <property type="molecule type" value="Genomic_DNA"/>
</dbReference>
<evidence type="ECO:0000313" key="2">
    <source>
        <dbReference type="EMBL" id="ADU44121.1"/>
    </source>
</evidence>
<dbReference type="Pfam" id="PF13884">
    <property type="entry name" value="Peptidase_S74"/>
    <property type="match status" value="1"/>
</dbReference>
<dbReference type="AlphaFoldDB" id="E6VFM9"/>
<dbReference type="Proteomes" id="UP000001402">
    <property type="component" value="Chromosome"/>
</dbReference>
<dbReference type="eggNOG" id="ENOG5030QGD">
    <property type="taxonomic scope" value="Bacteria"/>
</dbReference>
<dbReference type="HOGENOM" id="CLU_043537_0_0_5"/>
<gene>
    <name evidence="2" type="ordered locus">Rpdx1_2530</name>
</gene>
<organism evidence="2 3">
    <name type="scientific">Rhodopseudomonas palustris (strain DX-1)</name>
    <dbReference type="NCBI Taxonomy" id="652103"/>
    <lineage>
        <taxon>Bacteria</taxon>
        <taxon>Pseudomonadati</taxon>
        <taxon>Pseudomonadota</taxon>
        <taxon>Alphaproteobacteria</taxon>
        <taxon>Hyphomicrobiales</taxon>
        <taxon>Nitrobacteraceae</taxon>
        <taxon>Rhodopseudomonas</taxon>
    </lineage>
</organism>